<organism evidence="1 2">
    <name type="scientific">Microtetraspora glauca</name>
    <dbReference type="NCBI Taxonomy" id="1996"/>
    <lineage>
        <taxon>Bacteria</taxon>
        <taxon>Bacillati</taxon>
        <taxon>Actinomycetota</taxon>
        <taxon>Actinomycetes</taxon>
        <taxon>Streptosporangiales</taxon>
        <taxon>Streptosporangiaceae</taxon>
        <taxon>Microtetraspora</taxon>
    </lineage>
</organism>
<dbReference type="EMBL" id="JBFALK010000005">
    <property type="protein sequence ID" value="MEV0969421.1"/>
    <property type="molecule type" value="Genomic_DNA"/>
</dbReference>
<sequence>MAPLQKKHEKINWLVPAQRSDRVRVRRHTCECKATIYELCHSGGLVFIRRTVRGPDGSRVHESERLVTARMEILWLRLLIGEVR</sequence>
<dbReference type="RefSeq" id="WP_358132349.1">
    <property type="nucleotide sequence ID" value="NZ_JBFALK010000005.1"/>
</dbReference>
<gene>
    <name evidence="1" type="ORF">AB0I59_12360</name>
</gene>
<reference evidence="1 2" key="1">
    <citation type="submission" date="2024-06" db="EMBL/GenBank/DDBJ databases">
        <title>The Natural Products Discovery Center: Release of the First 8490 Sequenced Strains for Exploring Actinobacteria Biosynthetic Diversity.</title>
        <authorList>
            <person name="Kalkreuter E."/>
            <person name="Kautsar S.A."/>
            <person name="Yang D."/>
            <person name="Bader C.D."/>
            <person name="Teijaro C.N."/>
            <person name="Fluegel L."/>
            <person name="Davis C.M."/>
            <person name="Simpson J.R."/>
            <person name="Lauterbach L."/>
            <person name="Steele A.D."/>
            <person name="Gui C."/>
            <person name="Meng S."/>
            <person name="Li G."/>
            <person name="Viehrig K."/>
            <person name="Ye F."/>
            <person name="Su P."/>
            <person name="Kiefer A.F."/>
            <person name="Nichols A."/>
            <person name="Cepeda A.J."/>
            <person name="Yan W."/>
            <person name="Fan B."/>
            <person name="Jiang Y."/>
            <person name="Adhikari A."/>
            <person name="Zheng C.-J."/>
            <person name="Schuster L."/>
            <person name="Cowan T.M."/>
            <person name="Smanski M.J."/>
            <person name="Chevrette M.G."/>
            <person name="De Carvalho L.P.S."/>
            <person name="Shen B."/>
        </authorList>
    </citation>
    <scope>NUCLEOTIDE SEQUENCE [LARGE SCALE GENOMIC DNA]</scope>
    <source>
        <strain evidence="1 2">NPDC050100</strain>
    </source>
</reference>
<evidence type="ECO:0000313" key="2">
    <source>
        <dbReference type="Proteomes" id="UP001551675"/>
    </source>
</evidence>
<keyword evidence="2" id="KW-1185">Reference proteome</keyword>
<protein>
    <submittedName>
        <fullName evidence="1">Uncharacterized protein</fullName>
    </submittedName>
</protein>
<dbReference type="Proteomes" id="UP001551675">
    <property type="component" value="Unassembled WGS sequence"/>
</dbReference>
<comment type="caution">
    <text evidence="1">The sequence shown here is derived from an EMBL/GenBank/DDBJ whole genome shotgun (WGS) entry which is preliminary data.</text>
</comment>
<proteinExistence type="predicted"/>
<accession>A0ABV3GD99</accession>
<name>A0ABV3GD99_MICGL</name>
<evidence type="ECO:0000313" key="1">
    <source>
        <dbReference type="EMBL" id="MEV0969421.1"/>
    </source>
</evidence>